<organism evidence="3 4">
    <name type="scientific">Actinia tenebrosa</name>
    <name type="common">Australian red waratah sea anemone</name>
    <dbReference type="NCBI Taxonomy" id="6105"/>
    <lineage>
        <taxon>Eukaryota</taxon>
        <taxon>Metazoa</taxon>
        <taxon>Cnidaria</taxon>
        <taxon>Anthozoa</taxon>
        <taxon>Hexacorallia</taxon>
        <taxon>Actiniaria</taxon>
        <taxon>Actiniidae</taxon>
        <taxon>Actinia</taxon>
    </lineage>
</organism>
<dbReference type="KEGG" id="aten:116289195"/>
<feature type="compositionally biased region" description="Low complexity" evidence="2">
    <location>
        <begin position="73"/>
        <end position="84"/>
    </location>
</feature>
<comment type="similarity">
    <text evidence="1">Belongs to the UPF0235 family.</text>
</comment>
<sequence length="184" mass="20048">MFLKVLSRILPSTLRKPLFLLLNSSRVLFYQSDCNCRNFRSLFCKFFVPFLLTDGRRMPKGKKTSKANEKADSSTSTANSAQSAVTMSKDGSIIINVQAKPGAKQNNITEVSEQCVGIQISAPPKEGEANEELVSYLAALLGVKKSAVTLERGSKSRQKTVSIEGRNLTVENVMASLLKEVAGS</sequence>
<name>A0A6P8HH90_ACTTE</name>
<dbReference type="SMART" id="SM01152">
    <property type="entry name" value="DUF167"/>
    <property type="match status" value="1"/>
</dbReference>
<dbReference type="PANTHER" id="PTHR13420">
    <property type="entry name" value="UPF0235 PROTEIN C15ORF40"/>
    <property type="match status" value="1"/>
</dbReference>
<dbReference type="Gene3D" id="3.30.1200.10">
    <property type="entry name" value="YggU-like"/>
    <property type="match status" value="1"/>
</dbReference>
<protein>
    <submittedName>
        <fullName evidence="4">UPF0235 protein C15orf40 homolog</fullName>
    </submittedName>
</protein>
<dbReference type="SUPFAM" id="SSF69786">
    <property type="entry name" value="YggU-like"/>
    <property type="match status" value="1"/>
</dbReference>
<dbReference type="InParanoid" id="A0A6P8HH90"/>
<dbReference type="InterPro" id="IPR036591">
    <property type="entry name" value="YggU-like_sf"/>
</dbReference>
<dbReference type="AlphaFoldDB" id="A0A6P8HH90"/>
<proteinExistence type="inferred from homology"/>
<evidence type="ECO:0000313" key="3">
    <source>
        <dbReference type="Proteomes" id="UP000515163"/>
    </source>
</evidence>
<reference evidence="4" key="1">
    <citation type="submission" date="2025-08" db="UniProtKB">
        <authorList>
            <consortium name="RefSeq"/>
        </authorList>
    </citation>
    <scope>IDENTIFICATION</scope>
    <source>
        <tissue evidence="4">Tentacle</tissue>
    </source>
</reference>
<dbReference type="PANTHER" id="PTHR13420:SF7">
    <property type="entry name" value="UPF0235 PROTEIN C15ORF40"/>
    <property type="match status" value="1"/>
</dbReference>
<evidence type="ECO:0000256" key="2">
    <source>
        <dbReference type="SAM" id="MobiDB-lite"/>
    </source>
</evidence>
<dbReference type="NCBIfam" id="TIGR00251">
    <property type="entry name" value="DUF167 family protein"/>
    <property type="match status" value="1"/>
</dbReference>
<feature type="region of interest" description="Disordered" evidence="2">
    <location>
        <begin position="59"/>
        <end position="84"/>
    </location>
</feature>
<dbReference type="GeneID" id="116289195"/>
<keyword evidence="3" id="KW-1185">Reference proteome</keyword>
<accession>A0A6P8HH90</accession>
<dbReference type="FunCoup" id="A0A6P8HH90">
    <property type="interactions" value="800"/>
</dbReference>
<evidence type="ECO:0000313" key="4">
    <source>
        <dbReference type="RefSeq" id="XP_031551935.1"/>
    </source>
</evidence>
<dbReference type="RefSeq" id="XP_031551935.1">
    <property type="nucleotide sequence ID" value="XM_031696075.1"/>
</dbReference>
<evidence type="ECO:0000256" key="1">
    <source>
        <dbReference type="ARBA" id="ARBA00010364"/>
    </source>
</evidence>
<dbReference type="HAMAP" id="MF_00634">
    <property type="entry name" value="UPF0235"/>
    <property type="match status" value="1"/>
</dbReference>
<dbReference type="Proteomes" id="UP000515163">
    <property type="component" value="Unplaced"/>
</dbReference>
<dbReference type="InterPro" id="IPR003746">
    <property type="entry name" value="DUF167"/>
</dbReference>
<dbReference type="GO" id="GO:0005737">
    <property type="term" value="C:cytoplasm"/>
    <property type="evidence" value="ECO:0007669"/>
    <property type="project" value="TreeGrafter"/>
</dbReference>
<dbReference type="Pfam" id="PF02594">
    <property type="entry name" value="DUF167"/>
    <property type="match status" value="1"/>
</dbReference>
<gene>
    <name evidence="4" type="primary">LOC116289195</name>
</gene>
<dbReference type="OrthoDB" id="244097at2759"/>